<dbReference type="InterPro" id="IPR011008">
    <property type="entry name" value="Dimeric_a/b-barrel"/>
</dbReference>
<comment type="caution">
    <text evidence="2">The sequence shown here is derived from an EMBL/GenBank/DDBJ whole genome shotgun (WGS) entry which is preliminary data.</text>
</comment>
<dbReference type="Pfam" id="PF03992">
    <property type="entry name" value="ABM"/>
    <property type="match status" value="1"/>
</dbReference>
<dbReference type="Proteomes" id="UP000004508">
    <property type="component" value="Unassembled WGS sequence"/>
</dbReference>
<organism evidence="2 3">
    <name type="scientific">Ktedonobacter racemifer DSM 44963</name>
    <dbReference type="NCBI Taxonomy" id="485913"/>
    <lineage>
        <taxon>Bacteria</taxon>
        <taxon>Bacillati</taxon>
        <taxon>Chloroflexota</taxon>
        <taxon>Ktedonobacteria</taxon>
        <taxon>Ktedonobacterales</taxon>
        <taxon>Ktedonobacteraceae</taxon>
        <taxon>Ktedonobacter</taxon>
    </lineage>
</organism>
<dbReference type="OrthoDB" id="8245835at2"/>
<dbReference type="STRING" id="485913.Krac_4163"/>
<accession>D6TYE3</accession>
<dbReference type="InParanoid" id="D6TYE3"/>
<sequence length="107" mass="11857">MYAVMRKIKVQPHLIDMLTQKTKDVFVPVLKNEPGFIEFIVVQIAEGEAVSISIFETQEAAEEGNRKAFAWAGEHLFPLAEGPAEIVGLGKLLLYQQKEVAGEKSIS</sequence>
<dbReference type="SUPFAM" id="SSF54909">
    <property type="entry name" value="Dimeric alpha+beta barrel"/>
    <property type="match status" value="1"/>
</dbReference>
<dbReference type="AlphaFoldDB" id="D6TYE3"/>
<protein>
    <recommendedName>
        <fullName evidence="1">ABM domain-containing protein</fullName>
    </recommendedName>
</protein>
<evidence type="ECO:0000313" key="3">
    <source>
        <dbReference type="Proteomes" id="UP000004508"/>
    </source>
</evidence>
<feature type="domain" description="ABM" evidence="1">
    <location>
        <begin position="1"/>
        <end position="62"/>
    </location>
</feature>
<proteinExistence type="predicted"/>
<dbReference type="RefSeq" id="WP_007913787.1">
    <property type="nucleotide sequence ID" value="NZ_ADVG01000003.1"/>
</dbReference>
<dbReference type="EMBL" id="ADVG01000003">
    <property type="protein sequence ID" value="EFH83223.1"/>
    <property type="molecule type" value="Genomic_DNA"/>
</dbReference>
<evidence type="ECO:0000259" key="1">
    <source>
        <dbReference type="Pfam" id="PF03992"/>
    </source>
</evidence>
<reference evidence="2 3" key="1">
    <citation type="journal article" date="2011" name="Stand. Genomic Sci.">
        <title>Non-contiguous finished genome sequence and contextual data of the filamentous soil bacterium Ktedonobacter racemifer type strain (SOSP1-21).</title>
        <authorList>
            <person name="Chang Y.J."/>
            <person name="Land M."/>
            <person name="Hauser L."/>
            <person name="Chertkov O."/>
            <person name="Del Rio T.G."/>
            <person name="Nolan M."/>
            <person name="Copeland A."/>
            <person name="Tice H."/>
            <person name="Cheng J.F."/>
            <person name="Lucas S."/>
            <person name="Han C."/>
            <person name="Goodwin L."/>
            <person name="Pitluck S."/>
            <person name="Ivanova N."/>
            <person name="Ovchinikova G."/>
            <person name="Pati A."/>
            <person name="Chen A."/>
            <person name="Palaniappan K."/>
            <person name="Mavromatis K."/>
            <person name="Liolios K."/>
            <person name="Brettin T."/>
            <person name="Fiebig A."/>
            <person name="Rohde M."/>
            <person name="Abt B."/>
            <person name="Goker M."/>
            <person name="Detter J.C."/>
            <person name="Woyke T."/>
            <person name="Bristow J."/>
            <person name="Eisen J.A."/>
            <person name="Markowitz V."/>
            <person name="Hugenholtz P."/>
            <person name="Kyrpides N.C."/>
            <person name="Klenk H.P."/>
            <person name="Lapidus A."/>
        </authorList>
    </citation>
    <scope>NUCLEOTIDE SEQUENCE [LARGE SCALE GENOMIC DNA]</scope>
    <source>
        <strain evidence="3">DSM 44963</strain>
    </source>
</reference>
<gene>
    <name evidence="2" type="ORF">Krac_4163</name>
</gene>
<keyword evidence="3" id="KW-1185">Reference proteome</keyword>
<name>D6TYE3_KTERA</name>
<dbReference type="InterPro" id="IPR007138">
    <property type="entry name" value="ABM_dom"/>
</dbReference>
<evidence type="ECO:0000313" key="2">
    <source>
        <dbReference type="EMBL" id="EFH83223.1"/>
    </source>
</evidence>